<dbReference type="GO" id="GO:0000155">
    <property type="term" value="F:phosphorelay sensor kinase activity"/>
    <property type="evidence" value="ECO:0007669"/>
    <property type="project" value="InterPro"/>
</dbReference>
<evidence type="ECO:0000313" key="11">
    <source>
        <dbReference type="EMBL" id="SFH34592.1"/>
    </source>
</evidence>
<dbReference type="OrthoDB" id="9813151at2"/>
<dbReference type="InterPro" id="IPR035965">
    <property type="entry name" value="PAS-like_dom_sf"/>
</dbReference>
<dbReference type="PROSITE" id="PS50113">
    <property type="entry name" value="PAC"/>
    <property type="match status" value="1"/>
</dbReference>
<keyword evidence="7" id="KW-0472">Membrane</keyword>
<evidence type="ECO:0000256" key="4">
    <source>
        <dbReference type="ARBA" id="ARBA00022679"/>
    </source>
</evidence>
<feature type="domain" description="PAC" evidence="10">
    <location>
        <begin position="241"/>
        <end position="293"/>
    </location>
</feature>
<dbReference type="CDD" id="cd00130">
    <property type="entry name" value="PAS"/>
    <property type="match status" value="1"/>
</dbReference>
<dbReference type="PANTHER" id="PTHR45453:SF1">
    <property type="entry name" value="PHOSPHATE REGULON SENSOR PROTEIN PHOR"/>
    <property type="match status" value="1"/>
</dbReference>
<dbReference type="InterPro" id="IPR036890">
    <property type="entry name" value="HATPase_C_sf"/>
</dbReference>
<dbReference type="EMBL" id="FOPP01000009">
    <property type="protein sequence ID" value="SFH34592.1"/>
    <property type="molecule type" value="Genomic_DNA"/>
</dbReference>
<dbReference type="FunFam" id="3.30.565.10:FF:000006">
    <property type="entry name" value="Sensor histidine kinase WalK"/>
    <property type="match status" value="1"/>
</dbReference>
<dbReference type="InterPro" id="IPR004358">
    <property type="entry name" value="Sig_transdc_His_kin-like_C"/>
</dbReference>
<feature type="domain" description="Histidine kinase" evidence="8">
    <location>
        <begin position="297"/>
        <end position="513"/>
    </location>
</feature>
<dbReference type="AlphaFoldDB" id="A0A1I2Z9Q2"/>
<dbReference type="InterPro" id="IPR000700">
    <property type="entry name" value="PAS-assoc_C"/>
</dbReference>
<evidence type="ECO:0000256" key="6">
    <source>
        <dbReference type="ARBA" id="ARBA00023012"/>
    </source>
</evidence>
<dbReference type="FunFam" id="1.10.287.130:FF:000001">
    <property type="entry name" value="Two-component sensor histidine kinase"/>
    <property type="match status" value="1"/>
</dbReference>
<dbReference type="GO" id="GO:0005886">
    <property type="term" value="C:plasma membrane"/>
    <property type="evidence" value="ECO:0007669"/>
    <property type="project" value="TreeGrafter"/>
</dbReference>
<dbReference type="RefSeq" id="WP_090996006.1">
    <property type="nucleotide sequence ID" value="NZ_FOPP01000009.1"/>
</dbReference>
<evidence type="ECO:0000259" key="10">
    <source>
        <dbReference type="PROSITE" id="PS50113"/>
    </source>
</evidence>
<dbReference type="PROSITE" id="PS50109">
    <property type="entry name" value="HIS_KIN"/>
    <property type="match status" value="1"/>
</dbReference>
<dbReference type="Pfam" id="PF00512">
    <property type="entry name" value="HisKA"/>
    <property type="match status" value="1"/>
</dbReference>
<comment type="catalytic activity">
    <reaction evidence="1">
        <text>ATP + protein L-histidine = ADP + protein N-phospho-L-histidine.</text>
        <dbReference type="EC" id="2.7.13.3"/>
    </reaction>
</comment>
<name>A0A1I2Z9Q2_9SPHI</name>
<feature type="domain" description="PAS" evidence="9">
    <location>
        <begin position="168"/>
        <end position="238"/>
    </location>
</feature>
<dbReference type="NCBIfam" id="TIGR00229">
    <property type="entry name" value="sensory_box"/>
    <property type="match status" value="1"/>
</dbReference>
<dbReference type="InterPro" id="IPR013767">
    <property type="entry name" value="PAS_fold"/>
</dbReference>
<dbReference type="SUPFAM" id="SSF47384">
    <property type="entry name" value="Homodimeric domain of signal transducing histidine kinase"/>
    <property type="match status" value="1"/>
</dbReference>
<dbReference type="SMART" id="SM00091">
    <property type="entry name" value="PAS"/>
    <property type="match status" value="1"/>
</dbReference>
<dbReference type="PROSITE" id="PS50112">
    <property type="entry name" value="PAS"/>
    <property type="match status" value="1"/>
</dbReference>
<dbReference type="SMART" id="SM00387">
    <property type="entry name" value="HATPase_c"/>
    <property type="match status" value="1"/>
</dbReference>
<reference evidence="11 12" key="1">
    <citation type="submission" date="2016-10" db="EMBL/GenBank/DDBJ databases">
        <authorList>
            <person name="de Groot N.N."/>
        </authorList>
    </citation>
    <scope>NUCLEOTIDE SEQUENCE [LARGE SCALE GENOMIC DNA]</scope>
    <source>
        <strain evidence="11 12">DSM 18684</strain>
    </source>
</reference>
<evidence type="ECO:0000256" key="3">
    <source>
        <dbReference type="ARBA" id="ARBA00022553"/>
    </source>
</evidence>
<evidence type="ECO:0000313" key="12">
    <source>
        <dbReference type="Proteomes" id="UP000199666"/>
    </source>
</evidence>
<dbReference type="PANTHER" id="PTHR45453">
    <property type="entry name" value="PHOSPHATE REGULON SENSOR PROTEIN PHOR"/>
    <property type="match status" value="1"/>
</dbReference>
<keyword evidence="5" id="KW-0418">Kinase</keyword>
<dbReference type="InterPro" id="IPR000014">
    <property type="entry name" value="PAS"/>
</dbReference>
<dbReference type="PRINTS" id="PR00344">
    <property type="entry name" value="BCTRLSENSOR"/>
</dbReference>
<sequence length="516" mass="58487">MNENYILENNGQAFLQEGGEMGEYIRSINWADTPMGEAKQWPIALKQTVSMMLSTTLPVLICWGKDYTQLYNDAFRPINGTKHPTAMGDSAKHTYAEIWDTIGPMFEQVMQGESVGFPNFMVTLERNGQLENCYFDFSYSPIRDLDGNIGGILVICIETTQFKQDEEKSAKLAAIIESSDDAIISKTLESTITSWNESAVRILGYTASEIVGEKIYKLIPEDRKDEEPKIISRLKNGERVEHFETKRLTKSGKLIDVSLTISPVKNKEGQIIGISKIMRDITYKKQEEQRKNDFVAVVSHELKTPLTTIHSYIQLLLAKSKKEANDFNIKALTRAEVQTKKMSLMINDFLSVARLEEGEMSIHKKIFEFQALANESIQDVQFLSSKHHIEFVNCESIWLNGDRDKLGQVLNNLLTNAIKYAPNGGNVTLACKKQAENVIISVRDEGIGINLEDQKHLFERFYRANNEKLKTVSGFGIGLYLVSEILRRHDSKIEVVSNEDIGSTFYFSLPFMPFPS</sequence>
<dbReference type="GO" id="GO:0006355">
    <property type="term" value="P:regulation of DNA-templated transcription"/>
    <property type="evidence" value="ECO:0007669"/>
    <property type="project" value="InterPro"/>
</dbReference>
<dbReference type="Pfam" id="PF02518">
    <property type="entry name" value="HATPase_c"/>
    <property type="match status" value="1"/>
</dbReference>
<dbReference type="Gene3D" id="3.30.565.10">
    <property type="entry name" value="Histidine kinase-like ATPase, C-terminal domain"/>
    <property type="match status" value="1"/>
</dbReference>
<organism evidence="11 12">
    <name type="scientific">Pedobacter insulae</name>
    <dbReference type="NCBI Taxonomy" id="414048"/>
    <lineage>
        <taxon>Bacteria</taxon>
        <taxon>Pseudomonadati</taxon>
        <taxon>Bacteroidota</taxon>
        <taxon>Sphingobacteriia</taxon>
        <taxon>Sphingobacteriales</taxon>
        <taxon>Sphingobacteriaceae</taxon>
        <taxon>Pedobacter</taxon>
    </lineage>
</organism>
<protein>
    <recommendedName>
        <fullName evidence="2">histidine kinase</fullName>
        <ecNumber evidence="2">2.7.13.3</ecNumber>
    </recommendedName>
</protein>
<keyword evidence="4" id="KW-0808">Transferase</keyword>
<dbReference type="SUPFAM" id="SSF55874">
    <property type="entry name" value="ATPase domain of HSP90 chaperone/DNA topoisomerase II/histidine kinase"/>
    <property type="match status" value="1"/>
</dbReference>
<evidence type="ECO:0000259" key="9">
    <source>
        <dbReference type="PROSITE" id="PS50112"/>
    </source>
</evidence>
<dbReference type="Pfam" id="PF00989">
    <property type="entry name" value="PAS"/>
    <property type="match status" value="1"/>
</dbReference>
<dbReference type="InterPro" id="IPR050351">
    <property type="entry name" value="BphY/WalK/GraS-like"/>
</dbReference>
<dbReference type="InterPro" id="IPR003661">
    <property type="entry name" value="HisK_dim/P_dom"/>
</dbReference>
<dbReference type="EC" id="2.7.13.3" evidence="2"/>
<dbReference type="STRING" id="414048.SAMN04489864_10993"/>
<dbReference type="InterPro" id="IPR001610">
    <property type="entry name" value="PAC"/>
</dbReference>
<gene>
    <name evidence="11" type="ORF">SAMN04489864_10993</name>
</gene>
<evidence type="ECO:0000256" key="7">
    <source>
        <dbReference type="ARBA" id="ARBA00023136"/>
    </source>
</evidence>
<proteinExistence type="predicted"/>
<dbReference type="Gene3D" id="3.30.450.20">
    <property type="entry name" value="PAS domain"/>
    <property type="match status" value="2"/>
</dbReference>
<dbReference type="InterPro" id="IPR036097">
    <property type="entry name" value="HisK_dim/P_sf"/>
</dbReference>
<evidence type="ECO:0000256" key="2">
    <source>
        <dbReference type="ARBA" id="ARBA00012438"/>
    </source>
</evidence>
<dbReference type="CDD" id="cd00075">
    <property type="entry name" value="HATPase"/>
    <property type="match status" value="1"/>
</dbReference>
<dbReference type="Proteomes" id="UP000199666">
    <property type="component" value="Unassembled WGS sequence"/>
</dbReference>
<dbReference type="CDD" id="cd00082">
    <property type="entry name" value="HisKA"/>
    <property type="match status" value="1"/>
</dbReference>
<keyword evidence="12" id="KW-1185">Reference proteome</keyword>
<evidence type="ECO:0000256" key="5">
    <source>
        <dbReference type="ARBA" id="ARBA00022777"/>
    </source>
</evidence>
<dbReference type="GO" id="GO:0016036">
    <property type="term" value="P:cellular response to phosphate starvation"/>
    <property type="evidence" value="ECO:0007669"/>
    <property type="project" value="TreeGrafter"/>
</dbReference>
<keyword evidence="6" id="KW-0902">Two-component regulatory system</keyword>
<evidence type="ECO:0000259" key="8">
    <source>
        <dbReference type="PROSITE" id="PS50109"/>
    </source>
</evidence>
<dbReference type="GO" id="GO:0004721">
    <property type="term" value="F:phosphoprotein phosphatase activity"/>
    <property type="evidence" value="ECO:0007669"/>
    <property type="project" value="TreeGrafter"/>
</dbReference>
<dbReference type="SMART" id="SM00086">
    <property type="entry name" value="PAC"/>
    <property type="match status" value="2"/>
</dbReference>
<dbReference type="InterPro" id="IPR003594">
    <property type="entry name" value="HATPase_dom"/>
</dbReference>
<dbReference type="Gene3D" id="1.10.287.130">
    <property type="match status" value="1"/>
</dbReference>
<dbReference type="InterPro" id="IPR005467">
    <property type="entry name" value="His_kinase_dom"/>
</dbReference>
<evidence type="ECO:0000256" key="1">
    <source>
        <dbReference type="ARBA" id="ARBA00000085"/>
    </source>
</evidence>
<accession>A0A1I2Z9Q2</accession>
<dbReference type="SMART" id="SM00388">
    <property type="entry name" value="HisKA"/>
    <property type="match status" value="1"/>
</dbReference>
<keyword evidence="3" id="KW-0597">Phosphoprotein</keyword>
<dbReference type="SUPFAM" id="SSF55785">
    <property type="entry name" value="PYP-like sensor domain (PAS domain)"/>
    <property type="match status" value="1"/>
</dbReference>